<dbReference type="AlphaFoldDB" id="A0A0A9FMY3"/>
<accession>A0A0A9FMY3</accession>
<reference evidence="2" key="1">
    <citation type="submission" date="2014-09" db="EMBL/GenBank/DDBJ databases">
        <authorList>
            <person name="Magalhaes I.L.F."/>
            <person name="Oliveira U."/>
            <person name="Santos F.R."/>
            <person name="Vidigal T.H.D.A."/>
            <person name="Brescovit A.D."/>
            <person name="Santos A.J."/>
        </authorList>
    </citation>
    <scope>NUCLEOTIDE SEQUENCE</scope>
    <source>
        <tissue evidence="2">Shoot tissue taken approximately 20 cm above the soil surface</tissue>
    </source>
</reference>
<evidence type="ECO:0000313" key="2">
    <source>
        <dbReference type="EMBL" id="JAE13632.1"/>
    </source>
</evidence>
<sequence>MISSSVGWNLNPGGSSSPAA</sequence>
<name>A0A0A9FMY3_ARUDO</name>
<organism evidence="2">
    <name type="scientific">Arundo donax</name>
    <name type="common">Giant reed</name>
    <name type="synonym">Donax arundinaceus</name>
    <dbReference type="NCBI Taxonomy" id="35708"/>
    <lineage>
        <taxon>Eukaryota</taxon>
        <taxon>Viridiplantae</taxon>
        <taxon>Streptophyta</taxon>
        <taxon>Embryophyta</taxon>
        <taxon>Tracheophyta</taxon>
        <taxon>Spermatophyta</taxon>
        <taxon>Magnoliopsida</taxon>
        <taxon>Liliopsida</taxon>
        <taxon>Poales</taxon>
        <taxon>Poaceae</taxon>
        <taxon>PACMAD clade</taxon>
        <taxon>Arundinoideae</taxon>
        <taxon>Arundineae</taxon>
        <taxon>Arundo</taxon>
    </lineage>
</organism>
<proteinExistence type="predicted"/>
<reference evidence="2" key="2">
    <citation type="journal article" date="2015" name="Data Brief">
        <title>Shoot transcriptome of the giant reed, Arundo donax.</title>
        <authorList>
            <person name="Barrero R.A."/>
            <person name="Guerrero F.D."/>
            <person name="Moolhuijzen P."/>
            <person name="Goolsby J.A."/>
            <person name="Tidwell J."/>
            <person name="Bellgard S.E."/>
            <person name="Bellgard M.I."/>
        </authorList>
    </citation>
    <scope>NUCLEOTIDE SEQUENCE</scope>
    <source>
        <tissue evidence="2">Shoot tissue taken approximately 20 cm above the soil surface</tissue>
    </source>
</reference>
<dbReference type="EMBL" id="GBRH01184264">
    <property type="protein sequence ID" value="JAE13632.1"/>
    <property type="molecule type" value="Transcribed_RNA"/>
</dbReference>
<feature type="region of interest" description="Disordered" evidence="1">
    <location>
        <begin position="1"/>
        <end position="20"/>
    </location>
</feature>
<protein>
    <submittedName>
        <fullName evidence="2">Uncharacterized protein</fullName>
    </submittedName>
</protein>
<evidence type="ECO:0000256" key="1">
    <source>
        <dbReference type="SAM" id="MobiDB-lite"/>
    </source>
</evidence>